<feature type="domain" description="ABC3 transporter permease C-terminal" evidence="7">
    <location>
        <begin position="713"/>
        <end position="821"/>
    </location>
</feature>
<organism evidence="9 10">
    <name type="scientific">Fibrella aestuarina BUZ 2</name>
    <dbReference type="NCBI Taxonomy" id="1166018"/>
    <lineage>
        <taxon>Bacteria</taxon>
        <taxon>Pseudomonadati</taxon>
        <taxon>Bacteroidota</taxon>
        <taxon>Cytophagia</taxon>
        <taxon>Cytophagales</taxon>
        <taxon>Spirosomataceae</taxon>
        <taxon>Fibrella</taxon>
    </lineage>
</organism>
<feature type="transmembrane region" description="Helical" evidence="6">
    <location>
        <begin position="313"/>
        <end position="334"/>
    </location>
</feature>
<keyword evidence="2" id="KW-1003">Cell membrane</keyword>
<evidence type="ECO:0008006" key="11">
    <source>
        <dbReference type="Google" id="ProtNLM"/>
    </source>
</evidence>
<comment type="subcellular location">
    <subcellularLocation>
        <location evidence="1">Cell membrane</location>
        <topology evidence="1">Multi-pass membrane protein</topology>
    </subcellularLocation>
</comment>
<gene>
    <name evidence="9" type="ORF">FAES_0207</name>
</gene>
<keyword evidence="4 6" id="KW-1133">Transmembrane helix</keyword>
<dbReference type="Pfam" id="PF02687">
    <property type="entry name" value="FtsX"/>
    <property type="match status" value="2"/>
</dbReference>
<feature type="transmembrane region" description="Helical" evidence="6">
    <location>
        <begin position="48"/>
        <end position="69"/>
    </location>
</feature>
<evidence type="ECO:0000256" key="4">
    <source>
        <dbReference type="ARBA" id="ARBA00022989"/>
    </source>
</evidence>
<dbReference type="PANTHER" id="PTHR30572:SF18">
    <property type="entry name" value="ABC-TYPE MACROLIDE FAMILY EXPORT SYSTEM PERMEASE COMPONENT 2"/>
    <property type="match status" value="1"/>
</dbReference>
<feature type="domain" description="MacB-like periplasmic core" evidence="8">
    <location>
        <begin position="47"/>
        <end position="233"/>
    </location>
</feature>
<keyword evidence="3 6" id="KW-0812">Transmembrane</keyword>
<dbReference type="GO" id="GO:0022857">
    <property type="term" value="F:transmembrane transporter activity"/>
    <property type="evidence" value="ECO:0007669"/>
    <property type="project" value="TreeGrafter"/>
</dbReference>
<dbReference type="KEGG" id="fae:FAES_0207"/>
<dbReference type="PATRIC" id="fig|1166018.3.peg.211"/>
<dbReference type="EMBL" id="HE796683">
    <property type="protein sequence ID" value="CCG98221.1"/>
    <property type="molecule type" value="Genomic_DNA"/>
</dbReference>
<protein>
    <recommendedName>
        <fullName evidence="11">Macrolide export ATP-binding/permease protein macB</fullName>
    </recommendedName>
</protein>
<feature type="domain" description="ABC3 transporter permease C-terminal" evidence="7">
    <location>
        <begin position="321"/>
        <end position="433"/>
    </location>
</feature>
<evidence type="ECO:0000313" key="9">
    <source>
        <dbReference type="EMBL" id="CCG98221.1"/>
    </source>
</evidence>
<evidence type="ECO:0000256" key="3">
    <source>
        <dbReference type="ARBA" id="ARBA00022692"/>
    </source>
</evidence>
<dbReference type="eggNOG" id="COG0577">
    <property type="taxonomic scope" value="Bacteria"/>
</dbReference>
<feature type="transmembrane region" description="Helical" evidence="6">
    <location>
        <begin position="369"/>
        <end position="388"/>
    </location>
</feature>
<dbReference type="HOGENOM" id="CLU_008713_1_0_10"/>
<dbReference type="Pfam" id="PF12704">
    <property type="entry name" value="MacB_PCD"/>
    <property type="match status" value="2"/>
</dbReference>
<proteinExistence type="predicted"/>
<evidence type="ECO:0000256" key="1">
    <source>
        <dbReference type="ARBA" id="ARBA00004651"/>
    </source>
</evidence>
<name>I0K268_9BACT</name>
<keyword evidence="10" id="KW-1185">Reference proteome</keyword>
<reference evidence="9 10" key="1">
    <citation type="journal article" date="2012" name="J. Bacteriol.">
        <title>Genome Sequence of Fibrella aestuarina BUZ 2T, a Filamentous Marine Bacterium.</title>
        <authorList>
            <person name="Filippini M."/>
            <person name="Qi W."/>
            <person name="Blom J."/>
            <person name="Goesmann A."/>
            <person name="Smits T.H."/>
            <person name="Bagheri H.C."/>
        </authorList>
    </citation>
    <scope>NUCLEOTIDE SEQUENCE [LARGE SCALE GENOMIC DNA]</scope>
    <source>
        <strain evidence="10">BUZ 2T</strain>
    </source>
</reference>
<dbReference type="InterPro" id="IPR003838">
    <property type="entry name" value="ABC3_permease_C"/>
</dbReference>
<dbReference type="STRING" id="1166018.FAES_0207"/>
<feature type="transmembrane region" description="Helical" evidence="6">
    <location>
        <begin position="461"/>
        <end position="480"/>
    </location>
</feature>
<evidence type="ECO:0000256" key="6">
    <source>
        <dbReference type="SAM" id="Phobius"/>
    </source>
</evidence>
<evidence type="ECO:0000256" key="5">
    <source>
        <dbReference type="ARBA" id="ARBA00023136"/>
    </source>
</evidence>
<feature type="domain" description="MacB-like periplasmic core" evidence="8">
    <location>
        <begin position="467"/>
        <end position="675"/>
    </location>
</feature>
<evidence type="ECO:0000259" key="8">
    <source>
        <dbReference type="Pfam" id="PF12704"/>
    </source>
</evidence>
<keyword evidence="5 6" id="KW-0472">Membrane</keyword>
<dbReference type="PANTHER" id="PTHR30572">
    <property type="entry name" value="MEMBRANE COMPONENT OF TRANSPORTER-RELATED"/>
    <property type="match status" value="1"/>
</dbReference>
<sequence length="832" mass="92550">MAWIRNDLASLPFPAIPAFPRYFPPTTMLRNYLKIAVRNLWKNKVYSGMNIVGLALGLACCTAIGLYVVDEWSYDRFHTNFDRIYRLAEHQKQADGWHDVVVTPGPLATALRRDFPEVAQTLRIKQWGGVLSQGRQVAEAEHALIVDPTLFSLFDFPLVAGNRQQVLRSPNDLVISESMAARLFGANWARMGIIGKPISFNGEQAFTLSGVVKDPPVRSHLQFDVLLPLAWEEKNDEWSQKWSSNSYHTYLLLNTDRVGTSTNLAAFTDKLSHQLNRYNGDSTTTLFLQPLGDIYLKSKFDFQTDWGKRSDILYVRIFLAVGLIVLLIAVVNFINLATARAAQRAREVGVRKAVGATRISLIAQFLGEALLMTSLAVGTALLLLQSLLPLFNDLSGKQLSIPADEPRFWLMLAGLTGLVSLLTGLYPAFFLSSFRPARVLKSTSLSLGLSVKSGQAFRQSLVVGQFALAVGLVIGSVVIYRQLAFMQTKKLGFDKSQLLYVRMKGNLRTKALTFKREIEQVPGVASAAATTSNLVDITNSSDVEWEGQRADDKFLMTQMNVDADFLKTTGMQLATGRNFSWRIPSDTSATLGAFMINETAARRMGWTPATAIGKRIKFWGPTGIVVGVLKDFHFRPLRVAIEPFLFRFRPDNPYFTLLVKTKAGASMPKTIADVSKRYSQYERNSPISYGFVDQELDAQYRAEQRTGRIILYFSILSVFVSCLGLFGLATFTAESRTKEIGIRKVLGASVASVVVLLSKDFLKLVVIAIVIASPLAWWAMDTWLTDFVYKIQLDWWMFAGAGTLAVAIALLTVSFQSVKAALLNPVKSLRTE</sequence>
<dbReference type="Proteomes" id="UP000011058">
    <property type="component" value="Chromosome"/>
</dbReference>
<evidence type="ECO:0000259" key="7">
    <source>
        <dbReference type="Pfam" id="PF02687"/>
    </source>
</evidence>
<dbReference type="GO" id="GO:0005886">
    <property type="term" value="C:plasma membrane"/>
    <property type="evidence" value="ECO:0007669"/>
    <property type="project" value="UniProtKB-SubCell"/>
</dbReference>
<evidence type="ECO:0000256" key="2">
    <source>
        <dbReference type="ARBA" id="ARBA00022475"/>
    </source>
</evidence>
<dbReference type="AlphaFoldDB" id="I0K268"/>
<evidence type="ECO:0000313" key="10">
    <source>
        <dbReference type="Proteomes" id="UP000011058"/>
    </source>
</evidence>
<feature type="transmembrane region" description="Helical" evidence="6">
    <location>
        <begin position="764"/>
        <end position="780"/>
    </location>
</feature>
<dbReference type="InterPro" id="IPR025857">
    <property type="entry name" value="MacB_PCD"/>
</dbReference>
<feature type="transmembrane region" description="Helical" evidence="6">
    <location>
        <begin position="709"/>
        <end position="728"/>
    </location>
</feature>
<dbReference type="InterPro" id="IPR050250">
    <property type="entry name" value="Macrolide_Exporter_MacB"/>
</dbReference>
<accession>I0K268</accession>
<feature type="transmembrane region" description="Helical" evidence="6">
    <location>
        <begin position="408"/>
        <end position="429"/>
    </location>
</feature>
<feature type="transmembrane region" description="Helical" evidence="6">
    <location>
        <begin position="795"/>
        <end position="815"/>
    </location>
</feature>